<accession>A0A812KUH0</accession>
<dbReference type="GO" id="GO:0004673">
    <property type="term" value="F:protein histidine kinase activity"/>
    <property type="evidence" value="ECO:0007669"/>
    <property type="project" value="UniProtKB-EC"/>
</dbReference>
<dbReference type="InterPro" id="IPR013767">
    <property type="entry name" value="PAS_fold"/>
</dbReference>
<evidence type="ECO:0000259" key="7">
    <source>
        <dbReference type="PROSITE" id="PS50113"/>
    </source>
</evidence>
<feature type="domain" description="PAS" evidence="6">
    <location>
        <begin position="874"/>
        <end position="945"/>
    </location>
</feature>
<dbReference type="EC" id="2.7.13.3" evidence="2"/>
<dbReference type="InterPro" id="IPR000700">
    <property type="entry name" value="PAS-assoc_C"/>
</dbReference>
<dbReference type="PANTHER" id="PTHR43304">
    <property type="entry name" value="PHYTOCHROME-LIKE PROTEIN CPH1"/>
    <property type="match status" value="1"/>
</dbReference>
<dbReference type="InterPro" id="IPR035965">
    <property type="entry name" value="PAS-like_dom_sf"/>
</dbReference>
<dbReference type="PROSITE" id="PS50113">
    <property type="entry name" value="PAC"/>
    <property type="match status" value="2"/>
</dbReference>
<keyword evidence="5" id="KW-0418">Kinase</keyword>
<keyword evidence="4" id="KW-0808">Transferase</keyword>
<dbReference type="Pfam" id="PF00989">
    <property type="entry name" value="PAS"/>
    <property type="match status" value="1"/>
</dbReference>
<comment type="caution">
    <text evidence="8">The sequence shown here is derived from an EMBL/GenBank/DDBJ whole genome shotgun (WGS) entry which is preliminary data.</text>
</comment>
<protein>
    <recommendedName>
        <fullName evidence="2">histidine kinase</fullName>
        <ecNumber evidence="2">2.7.13.3</ecNumber>
    </recommendedName>
</protein>
<evidence type="ECO:0000313" key="9">
    <source>
        <dbReference type="Proteomes" id="UP000649617"/>
    </source>
</evidence>
<name>A0A812KUH0_SYMPI</name>
<dbReference type="InterPro" id="IPR052162">
    <property type="entry name" value="Sensor_kinase/Photoreceptor"/>
</dbReference>
<dbReference type="SMART" id="SM00091">
    <property type="entry name" value="PAS"/>
    <property type="match status" value="1"/>
</dbReference>
<dbReference type="EMBL" id="CAJNIZ010004224">
    <property type="protein sequence ID" value="CAE7230285.1"/>
    <property type="molecule type" value="Genomic_DNA"/>
</dbReference>
<dbReference type="InterPro" id="IPR001610">
    <property type="entry name" value="PAC"/>
</dbReference>
<dbReference type="PANTHER" id="PTHR43304:SF1">
    <property type="entry name" value="PAC DOMAIN-CONTAINING PROTEIN"/>
    <property type="match status" value="1"/>
</dbReference>
<keyword evidence="3" id="KW-0597">Phosphoprotein</keyword>
<dbReference type="Proteomes" id="UP000649617">
    <property type="component" value="Unassembled WGS sequence"/>
</dbReference>
<evidence type="ECO:0000256" key="5">
    <source>
        <dbReference type="ARBA" id="ARBA00022777"/>
    </source>
</evidence>
<dbReference type="InterPro" id="IPR014903">
    <property type="entry name" value="DUF1796"/>
</dbReference>
<dbReference type="SUPFAM" id="SSF55785">
    <property type="entry name" value="PYP-like sensor domain (PAS domain)"/>
    <property type="match status" value="1"/>
</dbReference>
<evidence type="ECO:0000256" key="1">
    <source>
        <dbReference type="ARBA" id="ARBA00000085"/>
    </source>
</evidence>
<dbReference type="OrthoDB" id="435051at2759"/>
<dbReference type="PROSITE" id="PS50112">
    <property type="entry name" value="PAS"/>
    <property type="match status" value="1"/>
</dbReference>
<evidence type="ECO:0000259" key="6">
    <source>
        <dbReference type="PROSITE" id="PS50112"/>
    </source>
</evidence>
<dbReference type="Gene3D" id="3.30.450.20">
    <property type="entry name" value="PAS domain"/>
    <property type="match status" value="2"/>
</dbReference>
<dbReference type="InterPro" id="IPR036770">
    <property type="entry name" value="Ankyrin_rpt-contain_sf"/>
</dbReference>
<proteinExistence type="predicted"/>
<feature type="domain" description="PAC" evidence="7">
    <location>
        <begin position="948"/>
        <end position="1000"/>
    </location>
</feature>
<dbReference type="Gene3D" id="1.25.40.20">
    <property type="entry name" value="Ankyrin repeat-containing domain"/>
    <property type="match status" value="1"/>
</dbReference>
<gene>
    <name evidence="8" type="primary">PHYB</name>
    <name evidence="8" type="ORF">SPIL2461_LOCUS3463</name>
</gene>
<keyword evidence="9" id="KW-1185">Reference proteome</keyword>
<dbReference type="SUPFAM" id="SSF48403">
    <property type="entry name" value="Ankyrin repeat"/>
    <property type="match status" value="1"/>
</dbReference>
<dbReference type="InterPro" id="IPR036869">
    <property type="entry name" value="J_dom_sf"/>
</dbReference>
<dbReference type="Pfam" id="PF08795">
    <property type="entry name" value="DUF1796"/>
    <property type="match status" value="1"/>
</dbReference>
<dbReference type="GO" id="GO:0006355">
    <property type="term" value="P:regulation of DNA-templated transcription"/>
    <property type="evidence" value="ECO:0007669"/>
    <property type="project" value="InterPro"/>
</dbReference>
<evidence type="ECO:0000256" key="4">
    <source>
        <dbReference type="ARBA" id="ARBA00022679"/>
    </source>
</evidence>
<dbReference type="InterPro" id="IPR000014">
    <property type="entry name" value="PAS"/>
</dbReference>
<sequence>MDPVRRELDLRLQFFRRRWLDAALSRFTSHLSHLSLGALGDSAKSTAMMGLLTELRRESVPTCPACAGEGDRIHLASRWELMDQAHAMLDELGCCCTPGAEGCDSQVDVGAQVIIFGQSKGSGLNGQRAQTLWWDCGSQCWEVLLLASRQVMTMHTSELALAEACGGTDGLSNCPCWPAGRGVYPVSLGNRCCVKLGIDECSGDAHCPVGYPYFHGAEYLPFDSLLTSLDAVLHFLRHDFANFFHYNDMVDVHPPGLPKIIFHNYRSWMHTFPHHHPQADQGKLDRRIRRFRVLCRHSRDVRGSRPLLFMRYVGDSPSELLRLCFVAMLQASSPMPARRTQLLDLTGPPPAPGFLPTASKAICTTPLCVVSRWCHACEPVLSGGRLFRHDVYPKAEIGGCQGLPVLLGTAWPMTAVGTLHQSIQGSLMLQEMRHVGQLVVSSQVLFWLVDRLIDVMDFGPIRQAGALRSSLGVSVAHALRFNVYDEAGLLHDMPCSLLASSLDGPCLDESVWREAVGPSARETLGMEICNLAPPKANRAQQPDQGCQANALLRAAVRRGDVMRVRELLQDSVPADANTWDDKGRRPLHDLCEAAAAGRGSQSTLHLAGDLLLAHGDPRARDKDGKTVLEFVKVKVAEIGTSECSRLLSRKPFWRELAALLAACSLQGVTENGFADPPGLFRGLELLGEPRRSQIALGVLGLAALRAIGPAELKWRNPGPGLEEQLSALDDELAAIKRLRETSQRRRALRRLLFEWHPDKNSHRHELAKAAFQHIQVQKADILEGGGLPRAMRLHVTSAPMITGEFEAAMVLAVLHGHEDLGEFEITIRTKDDSKAILRMSGATFRDTAGEVAGVVACGQDLTSIKNSMQEATRMAEDLKRLIETAHACIVGIDPAGNVNEWNNHIAQLSGWSKEDTLGKGLVNNFILKEHQKDVADMLLQALHGEKVENFEFCIAEQEGSRRTVRLNASARLGEQGEVTGVLCVGQDVTELNRVMADQRGIAEDILSATVCLNRGDDRPQKTWIPQNLLLAAIASHVAPLHCWGFALASKHSHRAARLLATGSSGLVWRVQGCSVRGQEGGRGILAVRTGEIFSELQSYVRDPIARHTACAVNAVCVLEGFVGSPTALDYYVLTLPEEGLLYETSPNFRSFGSEPLQAPDPIGPHLLPFLVTDPKHQVVYVPPANKWPTPNAWTTFTFVVRSLIGLSQDGDTIIDVQSEPGLVVLANPHRQIAGSDFSLANNADGWTLSGQLEVVGGNTPAAGVKHQAVSWGGLNEYIYGADEVQSLDFATGIDLAKWYFEASPSVFHKKELAVAYGGTLRFRFRSQYGNFLELNEPLDWVTIECESCDTGHGARIIRFVDDTLRWNGDEVYMEFLLNENGRWSYDPLNSAADFEYATACQIAGILTNVSRIAILGDFTRGGEGIALDDVAIVAADAFQSLVWAALWTLPVRMRDLSKPFLAESYASSGRFFARHPLHTCGFRT</sequence>
<dbReference type="CDD" id="cd00130">
    <property type="entry name" value="PAS"/>
    <property type="match status" value="1"/>
</dbReference>
<dbReference type="NCBIfam" id="TIGR00229">
    <property type="entry name" value="sensory_box"/>
    <property type="match status" value="1"/>
</dbReference>
<dbReference type="SMART" id="SM00086">
    <property type="entry name" value="PAC"/>
    <property type="match status" value="2"/>
</dbReference>
<evidence type="ECO:0000256" key="3">
    <source>
        <dbReference type="ARBA" id="ARBA00022553"/>
    </source>
</evidence>
<dbReference type="Gene3D" id="1.10.287.110">
    <property type="entry name" value="DnaJ domain"/>
    <property type="match status" value="1"/>
</dbReference>
<evidence type="ECO:0000256" key="2">
    <source>
        <dbReference type="ARBA" id="ARBA00012438"/>
    </source>
</evidence>
<organism evidence="8 9">
    <name type="scientific">Symbiodinium pilosum</name>
    <name type="common">Dinoflagellate</name>
    <dbReference type="NCBI Taxonomy" id="2952"/>
    <lineage>
        <taxon>Eukaryota</taxon>
        <taxon>Sar</taxon>
        <taxon>Alveolata</taxon>
        <taxon>Dinophyceae</taxon>
        <taxon>Suessiales</taxon>
        <taxon>Symbiodiniaceae</taxon>
        <taxon>Symbiodinium</taxon>
    </lineage>
</organism>
<comment type="catalytic activity">
    <reaction evidence="1">
        <text>ATP + protein L-histidine = ADP + protein N-phospho-L-histidine.</text>
        <dbReference type="EC" id="2.7.13.3"/>
    </reaction>
</comment>
<evidence type="ECO:0000313" key="8">
    <source>
        <dbReference type="EMBL" id="CAE7230285.1"/>
    </source>
</evidence>
<feature type="domain" description="PAC" evidence="7">
    <location>
        <begin position="821"/>
        <end position="873"/>
    </location>
</feature>
<reference evidence="8" key="1">
    <citation type="submission" date="2021-02" db="EMBL/GenBank/DDBJ databases">
        <authorList>
            <person name="Dougan E. K."/>
            <person name="Rhodes N."/>
            <person name="Thang M."/>
            <person name="Chan C."/>
        </authorList>
    </citation>
    <scope>NUCLEOTIDE SEQUENCE</scope>
</reference>